<sequence>MERYRVTVGREAPIVMKPKASCRPTSLEVTLSRPKSLAALVASARRLEDLAR</sequence>
<gene>
    <name evidence="2" type="ORF">GCM10007116_21150</name>
    <name evidence="1" type="ORF">HS1genome_1210</name>
</gene>
<protein>
    <submittedName>
        <fullName evidence="1">Uncharacterized protein</fullName>
    </submittedName>
</protein>
<proteinExistence type="predicted"/>
<reference evidence="2" key="4">
    <citation type="submission" date="2020-09" db="EMBL/GenBank/DDBJ databases">
        <authorList>
            <person name="Sun Q."/>
            <person name="Ohkuma M."/>
        </authorList>
    </citation>
    <scope>NUCLEOTIDE SEQUENCE</scope>
    <source>
        <strain evidence="2">JCM 31740</strain>
    </source>
</reference>
<name>A0A348B3R9_9CREN</name>
<evidence type="ECO:0000313" key="3">
    <source>
        <dbReference type="Proteomes" id="UP000276741"/>
    </source>
</evidence>
<keyword evidence="3" id="KW-1185">Reference proteome</keyword>
<dbReference type="KEGG" id="sacd:HS1genome_1210"/>
<reference evidence="3" key="2">
    <citation type="submission" date="2018-04" db="EMBL/GenBank/DDBJ databases">
        <title>Complete genome sequence of Sulfodiicoccus acidiphilus strain HS-1.</title>
        <authorList>
            <person name="Sakai H.D."/>
            <person name="Kurosawa N."/>
        </authorList>
    </citation>
    <scope>NUCLEOTIDE SEQUENCE [LARGE SCALE GENOMIC DNA]</scope>
    <source>
        <strain evidence="3">HS-1</strain>
    </source>
</reference>
<reference evidence="2" key="1">
    <citation type="journal article" date="2014" name="Int. J. Syst. Evol. Microbiol.">
        <title>Complete genome sequence of Corynebacterium casei LMG S-19264T (=DSM 44701T), isolated from a smear-ripened cheese.</title>
        <authorList>
            <consortium name="US DOE Joint Genome Institute (JGI-PGF)"/>
            <person name="Walter F."/>
            <person name="Albersmeier A."/>
            <person name="Kalinowski J."/>
            <person name="Ruckert C."/>
        </authorList>
    </citation>
    <scope>NUCLEOTIDE SEQUENCE</scope>
    <source>
        <strain evidence="2">JCM 31740</strain>
    </source>
</reference>
<dbReference type="Proteomes" id="UP000276741">
    <property type="component" value="Chromosome"/>
</dbReference>
<accession>A0A348B3R9</accession>
<dbReference type="EMBL" id="BMQS01000028">
    <property type="protein sequence ID" value="GGU04223.1"/>
    <property type="molecule type" value="Genomic_DNA"/>
</dbReference>
<dbReference type="AlphaFoldDB" id="A0A348B3R9"/>
<dbReference type="EMBL" id="AP018553">
    <property type="protein sequence ID" value="BBD72821.1"/>
    <property type="molecule type" value="Genomic_DNA"/>
</dbReference>
<evidence type="ECO:0000313" key="1">
    <source>
        <dbReference type="EMBL" id="BBD72821.1"/>
    </source>
</evidence>
<reference evidence="1" key="3">
    <citation type="journal article" date="2019" name="BMC Res. Notes">
        <title>Complete genome sequence of the Sulfodiicoccus acidiphilus strain HS-1T, the first crenarchaeon that lacks polB3, isolated from an acidic hot spring in Ohwaku-dani, Hakone, Japan.</title>
        <authorList>
            <person name="Sakai H.D."/>
            <person name="Kurosawa N."/>
        </authorList>
    </citation>
    <scope>NUCLEOTIDE SEQUENCE</scope>
    <source>
        <strain evidence="1">HS-1</strain>
    </source>
</reference>
<organism evidence="1 3">
    <name type="scientific">Sulfodiicoccus acidiphilus</name>
    <dbReference type="NCBI Taxonomy" id="1670455"/>
    <lineage>
        <taxon>Archaea</taxon>
        <taxon>Thermoproteota</taxon>
        <taxon>Thermoprotei</taxon>
        <taxon>Sulfolobales</taxon>
        <taxon>Sulfolobaceae</taxon>
        <taxon>Sulfodiicoccus</taxon>
    </lineage>
</organism>
<evidence type="ECO:0000313" key="2">
    <source>
        <dbReference type="EMBL" id="GGU04223.1"/>
    </source>
</evidence>
<dbReference type="Proteomes" id="UP000616143">
    <property type="component" value="Unassembled WGS sequence"/>
</dbReference>